<protein>
    <submittedName>
        <fullName evidence="2">Prepilin-type N-terminal cleavage/methylation domain-containing protein</fullName>
    </submittedName>
</protein>
<dbReference type="AlphaFoldDB" id="A0A6P1TL59"/>
<dbReference type="EMBL" id="CP048000">
    <property type="protein sequence ID" value="QHQ61960.1"/>
    <property type="molecule type" value="Genomic_DNA"/>
</dbReference>
<sequence>MINLRQSMKNDKGFSLVELLVVIAIGAILIGGAAIATNFFKYEDVTKCTRKINDAIRNLKVESLSRSAEYCYLIIYWDATDESYYMVTAISDEELNETNWEEKAQKLSYRQKLAANKVNISYTSQSDGTGMTDLRENTPLMISFKAESGAFTSEWKQITITSNEITSSIHMVTKTGNHYIE</sequence>
<dbReference type="Pfam" id="PF07963">
    <property type="entry name" value="N_methyl"/>
    <property type="match status" value="1"/>
</dbReference>
<dbReference type="KEGG" id="anr:Ana3638_15160"/>
<keyword evidence="3" id="KW-1185">Reference proteome</keyword>
<dbReference type="Gene3D" id="3.30.700.10">
    <property type="entry name" value="Glycoprotein, Type 4 Pilin"/>
    <property type="match status" value="1"/>
</dbReference>
<dbReference type="InterPro" id="IPR012902">
    <property type="entry name" value="N_methyl_site"/>
</dbReference>
<reference evidence="2 3" key="1">
    <citation type="submission" date="2020-01" db="EMBL/GenBank/DDBJ databases">
        <title>Genome analysis of Anaerocolumna sp. CBA3638.</title>
        <authorList>
            <person name="Kim J."/>
            <person name="Roh S.W."/>
        </authorList>
    </citation>
    <scope>NUCLEOTIDE SEQUENCE [LARGE SCALE GENOMIC DNA]</scope>
    <source>
        <strain evidence="2 3">CBA3638</strain>
    </source>
</reference>
<dbReference type="Proteomes" id="UP000464314">
    <property type="component" value="Chromosome"/>
</dbReference>
<evidence type="ECO:0000256" key="1">
    <source>
        <dbReference type="SAM" id="Phobius"/>
    </source>
</evidence>
<evidence type="ECO:0000313" key="2">
    <source>
        <dbReference type="EMBL" id="QHQ61960.1"/>
    </source>
</evidence>
<organism evidence="2 3">
    <name type="scientific">Anaerocolumna sedimenticola</name>
    <dbReference type="NCBI Taxonomy" id="2696063"/>
    <lineage>
        <taxon>Bacteria</taxon>
        <taxon>Bacillati</taxon>
        <taxon>Bacillota</taxon>
        <taxon>Clostridia</taxon>
        <taxon>Lachnospirales</taxon>
        <taxon>Lachnospiraceae</taxon>
        <taxon>Anaerocolumna</taxon>
    </lineage>
</organism>
<dbReference type="NCBIfam" id="TIGR02532">
    <property type="entry name" value="IV_pilin_GFxxxE"/>
    <property type="match status" value="1"/>
</dbReference>
<keyword evidence="1" id="KW-0472">Membrane</keyword>
<feature type="transmembrane region" description="Helical" evidence="1">
    <location>
        <begin position="20"/>
        <end position="40"/>
    </location>
</feature>
<evidence type="ECO:0000313" key="3">
    <source>
        <dbReference type="Proteomes" id="UP000464314"/>
    </source>
</evidence>
<gene>
    <name evidence="2" type="ORF">Ana3638_15160</name>
</gene>
<name>A0A6P1TL59_9FIRM</name>
<keyword evidence="1" id="KW-1133">Transmembrane helix</keyword>
<keyword evidence="1" id="KW-0812">Transmembrane</keyword>
<proteinExistence type="predicted"/>
<dbReference type="PROSITE" id="PS00409">
    <property type="entry name" value="PROKAR_NTER_METHYL"/>
    <property type="match status" value="1"/>
</dbReference>
<accession>A0A6P1TL59</accession>